<name>A0ABT9GSJ2_9GAMM</name>
<dbReference type="InterPro" id="IPR000515">
    <property type="entry name" value="MetI-like"/>
</dbReference>
<dbReference type="CDD" id="cd06261">
    <property type="entry name" value="TM_PBP2"/>
    <property type="match status" value="1"/>
</dbReference>
<gene>
    <name evidence="11" type="ORF">Q3O59_13055</name>
</gene>
<keyword evidence="5 9" id="KW-0812">Transmembrane</keyword>
<evidence type="ECO:0000256" key="2">
    <source>
        <dbReference type="ARBA" id="ARBA00022448"/>
    </source>
</evidence>
<dbReference type="EMBL" id="JAUZVY010000005">
    <property type="protein sequence ID" value="MDP4529951.1"/>
    <property type="molecule type" value="Genomic_DNA"/>
</dbReference>
<dbReference type="Pfam" id="PF00528">
    <property type="entry name" value="BPD_transp_1"/>
    <property type="match status" value="1"/>
</dbReference>
<evidence type="ECO:0000256" key="5">
    <source>
        <dbReference type="ARBA" id="ARBA00022692"/>
    </source>
</evidence>
<dbReference type="Proteomes" id="UP001236258">
    <property type="component" value="Unassembled WGS sequence"/>
</dbReference>
<dbReference type="PANTHER" id="PTHR43163:SF4">
    <property type="entry name" value="PUTRESCINE EXPORT SYSTEM PERMEASE PROTEIN SAPB"/>
    <property type="match status" value="1"/>
</dbReference>
<keyword evidence="3" id="KW-1003">Cell membrane</keyword>
<dbReference type="PROSITE" id="PS50928">
    <property type="entry name" value="ABC_TM1"/>
    <property type="match status" value="1"/>
</dbReference>
<evidence type="ECO:0000259" key="10">
    <source>
        <dbReference type="PROSITE" id="PS50928"/>
    </source>
</evidence>
<dbReference type="SUPFAM" id="SSF161098">
    <property type="entry name" value="MetI-like"/>
    <property type="match status" value="1"/>
</dbReference>
<comment type="caution">
    <text evidence="11">The sequence shown here is derived from an EMBL/GenBank/DDBJ whole genome shotgun (WGS) entry which is preliminary data.</text>
</comment>
<feature type="transmembrane region" description="Helical" evidence="9">
    <location>
        <begin position="136"/>
        <end position="164"/>
    </location>
</feature>
<dbReference type="PANTHER" id="PTHR43163">
    <property type="entry name" value="DIPEPTIDE TRANSPORT SYSTEM PERMEASE PROTEIN DPPB-RELATED"/>
    <property type="match status" value="1"/>
</dbReference>
<evidence type="ECO:0000256" key="7">
    <source>
        <dbReference type="ARBA" id="ARBA00023136"/>
    </source>
</evidence>
<keyword evidence="6 9" id="KW-1133">Transmembrane helix</keyword>
<evidence type="ECO:0000256" key="4">
    <source>
        <dbReference type="ARBA" id="ARBA00022519"/>
    </source>
</evidence>
<keyword evidence="7 9" id="KW-0472">Membrane</keyword>
<dbReference type="Gene3D" id="1.10.3720.10">
    <property type="entry name" value="MetI-like"/>
    <property type="match status" value="1"/>
</dbReference>
<evidence type="ECO:0000256" key="9">
    <source>
        <dbReference type="RuleBase" id="RU363032"/>
    </source>
</evidence>
<evidence type="ECO:0000256" key="3">
    <source>
        <dbReference type="ARBA" id="ARBA00022475"/>
    </source>
</evidence>
<keyword evidence="4" id="KW-0997">Cell inner membrane</keyword>
<evidence type="ECO:0000256" key="1">
    <source>
        <dbReference type="ARBA" id="ARBA00004429"/>
    </source>
</evidence>
<dbReference type="RefSeq" id="WP_305945993.1">
    <property type="nucleotide sequence ID" value="NZ_JAUZVY010000005.1"/>
</dbReference>
<keyword evidence="12" id="KW-1185">Reference proteome</keyword>
<comment type="similarity">
    <text evidence="8">Belongs to the binding-protein-dependent transport system permease family. OppBC subfamily.</text>
</comment>
<comment type="subcellular location">
    <subcellularLocation>
        <location evidence="1">Cell inner membrane</location>
        <topology evidence="1">Multi-pass membrane protein</topology>
    </subcellularLocation>
    <subcellularLocation>
        <location evidence="9">Cell membrane</location>
        <topology evidence="9">Multi-pass membrane protein</topology>
    </subcellularLocation>
</comment>
<evidence type="ECO:0000313" key="11">
    <source>
        <dbReference type="EMBL" id="MDP4529951.1"/>
    </source>
</evidence>
<feature type="domain" description="ABC transmembrane type-1" evidence="10">
    <location>
        <begin position="97"/>
        <end position="329"/>
    </location>
</feature>
<keyword evidence="2 9" id="KW-0813">Transport</keyword>
<feature type="transmembrane region" description="Helical" evidence="9">
    <location>
        <begin position="206"/>
        <end position="224"/>
    </location>
</feature>
<accession>A0ABT9GSJ2</accession>
<evidence type="ECO:0000313" key="12">
    <source>
        <dbReference type="Proteomes" id="UP001236258"/>
    </source>
</evidence>
<organism evidence="11 12">
    <name type="scientific">Alkalimonas delamerensis</name>
    <dbReference type="NCBI Taxonomy" id="265981"/>
    <lineage>
        <taxon>Bacteria</taxon>
        <taxon>Pseudomonadati</taxon>
        <taxon>Pseudomonadota</taxon>
        <taxon>Gammaproteobacteria</taxon>
        <taxon>Alkalimonas</taxon>
    </lineage>
</organism>
<sequence length="342" mass="38718">MIWHYLIRRLFLLSFVFFALTCFAFSLGYLFPGDPLVNFSGISQPDDELLPILVQQYRLEQGYLQQYLAFLQRILQGDWGLSLASQQPVLHEIIRVFPATLELVSYALFISFVLGVPLGLIAAIKANHWTGRAISSIALLGYSLPIFWWALLMIMLFSIGLGWLPTSGRISVLYEIPVTTGFMLPDILMSGQTYWQAALQDAIRHLWLPAFVLATYPTTVMIRFTRDAMLSVWQQSYIKTARAKGLSRSQVLYRHGLRNAMLPVLRQLGLQFSTLVTLAMITELIFSWPGIGLWLLDSINQRNYPAIQGGLLVISSLVILVNILLDILYTLLNPLARKQVHG</sequence>
<dbReference type="InterPro" id="IPR035906">
    <property type="entry name" value="MetI-like_sf"/>
</dbReference>
<feature type="transmembrane region" description="Helical" evidence="9">
    <location>
        <begin position="311"/>
        <end position="332"/>
    </location>
</feature>
<feature type="transmembrane region" description="Helical" evidence="9">
    <location>
        <begin position="268"/>
        <end position="291"/>
    </location>
</feature>
<protein>
    <submittedName>
        <fullName evidence="11">ABC transporter permease</fullName>
    </submittedName>
</protein>
<feature type="transmembrane region" description="Helical" evidence="9">
    <location>
        <begin position="103"/>
        <end position="124"/>
    </location>
</feature>
<proteinExistence type="inferred from homology"/>
<reference evidence="11 12" key="1">
    <citation type="submission" date="2023-08" db="EMBL/GenBank/DDBJ databases">
        <authorList>
            <person name="Joshi A."/>
            <person name="Thite S."/>
        </authorList>
    </citation>
    <scope>NUCLEOTIDE SEQUENCE [LARGE SCALE GENOMIC DNA]</scope>
    <source>
        <strain evidence="11 12">1E1</strain>
    </source>
</reference>
<evidence type="ECO:0000256" key="8">
    <source>
        <dbReference type="ARBA" id="ARBA00024202"/>
    </source>
</evidence>
<evidence type="ECO:0000256" key="6">
    <source>
        <dbReference type="ARBA" id="ARBA00022989"/>
    </source>
</evidence>